<evidence type="ECO:0000256" key="3">
    <source>
        <dbReference type="ARBA" id="ARBA00023125"/>
    </source>
</evidence>
<comment type="similarity">
    <text evidence="1">Belongs to the LysR transcriptional regulatory family.</text>
</comment>
<organism evidence="6 7">
    <name type="scientific">Prevotella corporis</name>
    <dbReference type="NCBI Taxonomy" id="28128"/>
    <lineage>
        <taxon>Bacteria</taxon>
        <taxon>Pseudomonadati</taxon>
        <taxon>Bacteroidota</taxon>
        <taxon>Bacteroidia</taxon>
        <taxon>Bacteroidales</taxon>
        <taxon>Prevotellaceae</taxon>
        <taxon>Prevotella</taxon>
    </lineage>
</organism>
<dbReference type="FunFam" id="1.10.10.10:FF:000001">
    <property type="entry name" value="LysR family transcriptional regulator"/>
    <property type="match status" value="1"/>
</dbReference>
<gene>
    <name evidence="6" type="ORF">HMPREF3226_00346</name>
</gene>
<dbReference type="STRING" id="28128.HMPREF3226_00346"/>
<keyword evidence="7" id="KW-1185">Reference proteome</keyword>
<reference evidence="7" key="1">
    <citation type="submission" date="2016-01" db="EMBL/GenBank/DDBJ databases">
        <authorList>
            <person name="Mitreva M."/>
            <person name="Pepin K.H."/>
            <person name="Mihindukulasuriya K.A."/>
            <person name="Fulton R."/>
            <person name="Fronick C."/>
            <person name="O'Laughlin M."/>
            <person name="Miner T."/>
            <person name="Herter B."/>
            <person name="Rosa B.A."/>
            <person name="Cordes M."/>
            <person name="Tomlinson C."/>
            <person name="Wollam A."/>
            <person name="Palsikar V.B."/>
            <person name="Mardis E.R."/>
            <person name="Wilson R.K."/>
        </authorList>
    </citation>
    <scope>NUCLEOTIDE SEQUENCE [LARGE SCALE GENOMIC DNA]</scope>
    <source>
        <strain evidence="7">MJR7716</strain>
    </source>
</reference>
<keyword evidence="2" id="KW-0805">Transcription regulation</keyword>
<evidence type="ECO:0000256" key="2">
    <source>
        <dbReference type="ARBA" id="ARBA00023015"/>
    </source>
</evidence>
<dbReference type="InterPro" id="IPR050950">
    <property type="entry name" value="HTH-type_LysR_regulators"/>
</dbReference>
<feature type="domain" description="HTH lysR-type" evidence="5">
    <location>
        <begin position="1"/>
        <end position="58"/>
    </location>
</feature>
<dbReference type="RefSeq" id="WP_025876841.1">
    <property type="nucleotide sequence ID" value="NZ_BAAAXP010000032.1"/>
</dbReference>
<dbReference type="InterPro" id="IPR000847">
    <property type="entry name" value="LysR_HTH_N"/>
</dbReference>
<name>A0A133QLX5_9BACT</name>
<evidence type="ECO:0000256" key="1">
    <source>
        <dbReference type="ARBA" id="ARBA00009437"/>
    </source>
</evidence>
<dbReference type="Pfam" id="PF00126">
    <property type="entry name" value="HTH_1"/>
    <property type="match status" value="1"/>
</dbReference>
<dbReference type="InterPro" id="IPR005119">
    <property type="entry name" value="LysR_subst-bd"/>
</dbReference>
<dbReference type="Gene3D" id="1.10.10.10">
    <property type="entry name" value="Winged helix-like DNA-binding domain superfamily/Winged helix DNA-binding domain"/>
    <property type="match status" value="1"/>
</dbReference>
<dbReference type="GO" id="GO:0003700">
    <property type="term" value="F:DNA-binding transcription factor activity"/>
    <property type="evidence" value="ECO:0007669"/>
    <property type="project" value="InterPro"/>
</dbReference>
<dbReference type="OrthoDB" id="9803735at2"/>
<dbReference type="PANTHER" id="PTHR30419:SF8">
    <property type="entry name" value="NITROGEN ASSIMILATION TRANSCRIPTIONAL ACTIVATOR-RELATED"/>
    <property type="match status" value="1"/>
</dbReference>
<protein>
    <submittedName>
        <fullName evidence="6">LysR substrate binding domain protein</fullName>
    </submittedName>
</protein>
<dbReference type="eggNOG" id="COG0583">
    <property type="taxonomic scope" value="Bacteria"/>
</dbReference>
<comment type="caution">
    <text evidence="6">The sequence shown here is derived from an EMBL/GenBank/DDBJ whole genome shotgun (WGS) entry which is preliminary data.</text>
</comment>
<dbReference type="AlphaFoldDB" id="A0A133QLX5"/>
<dbReference type="EMBL" id="LRQG01000013">
    <property type="protein sequence ID" value="KXA43900.1"/>
    <property type="molecule type" value="Genomic_DNA"/>
</dbReference>
<dbReference type="PANTHER" id="PTHR30419">
    <property type="entry name" value="HTH-TYPE TRANSCRIPTIONAL REGULATOR YBHD"/>
    <property type="match status" value="1"/>
</dbReference>
<dbReference type="Gene3D" id="3.40.190.290">
    <property type="match status" value="1"/>
</dbReference>
<keyword evidence="3" id="KW-0238">DNA-binding</keyword>
<evidence type="ECO:0000313" key="7">
    <source>
        <dbReference type="Proteomes" id="UP000070533"/>
    </source>
</evidence>
<dbReference type="PRINTS" id="PR00039">
    <property type="entry name" value="HTHLYSR"/>
</dbReference>
<dbReference type="PATRIC" id="fig|28128.5.peg.344"/>
<dbReference type="CDD" id="cd05466">
    <property type="entry name" value="PBP2_LTTR_substrate"/>
    <property type="match status" value="1"/>
</dbReference>
<evidence type="ECO:0000259" key="5">
    <source>
        <dbReference type="PROSITE" id="PS50931"/>
    </source>
</evidence>
<dbReference type="SUPFAM" id="SSF53850">
    <property type="entry name" value="Periplasmic binding protein-like II"/>
    <property type="match status" value="1"/>
</dbReference>
<evidence type="ECO:0000313" key="6">
    <source>
        <dbReference type="EMBL" id="KXA43900.1"/>
    </source>
</evidence>
<dbReference type="PROSITE" id="PS50931">
    <property type="entry name" value="HTH_LYSR"/>
    <property type="match status" value="1"/>
</dbReference>
<dbReference type="GO" id="GO:0003677">
    <property type="term" value="F:DNA binding"/>
    <property type="evidence" value="ECO:0007669"/>
    <property type="project" value="UniProtKB-KW"/>
</dbReference>
<proteinExistence type="inferred from homology"/>
<dbReference type="SUPFAM" id="SSF46785">
    <property type="entry name" value="Winged helix' DNA-binding domain"/>
    <property type="match status" value="1"/>
</dbReference>
<dbReference type="Pfam" id="PF03466">
    <property type="entry name" value="LysR_substrate"/>
    <property type="match status" value="1"/>
</dbReference>
<evidence type="ECO:0000256" key="4">
    <source>
        <dbReference type="ARBA" id="ARBA00023163"/>
    </source>
</evidence>
<dbReference type="InterPro" id="IPR036390">
    <property type="entry name" value="WH_DNA-bd_sf"/>
</dbReference>
<accession>A0A133QLX5</accession>
<keyword evidence="4" id="KW-0804">Transcription</keyword>
<sequence>MEIRQLKYFLMVTETLNFSTASRRLFISQSNLSQQISQLEQEVGQPLFERNSHEVHLTEAGREFAPVARKAIDSVTECMEHMTDLQSLRTGELNIGVTFSFASIVTKAVIAFLRQYPKVKLNIRYDSMEELMEMLKQREIDIMLALSSPKGDAAIDRRPLFANRLAVIVSRNHPLYHADGITLDELQHYDLVLPCRGLQARNTFEKLIDRTDYSYKVKVEVNNVSLLLDLISHAKYATILAESTIIKSHDLRAIPIIAEGNEISGCIHLLKGAYVKCSTQEFIKMITQTTAVMVQRALD</sequence>
<dbReference type="GO" id="GO:0005829">
    <property type="term" value="C:cytosol"/>
    <property type="evidence" value="ECO:0007669"/>
    <property type="project" value="TreeGrafter"/>
</dbReference>
<dbReference type="InterPro" id="IPR036388">
    <property type="entry name" value="WH-like_DNA-bd_sf"/>
</dbReference>
<dbReference type="Proteomes" id="UP000070533">
    <property type="component" value="Unassembled WGS sequence"/>
</dbReference>